<feature type="compositionally biased region" description="Basic and acidic residues" evidence="1">
    <location>
        <begin position="509"/>
        <end position="524"/>
    </location>
</feature>
<gene>
    <name evidence="4" type="ORF">SAMN06266787_11411</name>
</gene>
<accession>A0A238YKM6</accession>
<dbReference type="InterPro" id="IPR027417">
    <property type="entry name" value="P-loop_NTPase"/>
</dbReference>
<feature type="domain" description="NERD" evidence="2">
    <location>
        <begin position="15"/>
        <end position="139"/>
    </location>
</feature>
<evidence type="ECO:0000259" key="2">
    <source>
        <dbReference type="Pfam" id="PF08378"/>
    </source>
</evidence>
<keyword evidence="4" id="KW-0067">ATP-binding</keyword>
<dbReference type="GO" id="GO:0003677">
    <property type="term" value="F:DNA binding"/>
    <property type="evidence" value="ECO:0007669"/>
    <property type="project" value="InterPro"/>
</dbReference>
<dbReference type="GO" id="GO:0043138">
    <property type="term" value="F:3'-5' DNA helicase activity"/>
    <property type="evidence" value="ECO:0007669"/>
    <property type="project" value="TreeGrafter"/>
</dbReference>
<organism evidence="4 5">
    <name type="scientific">Halorubrum ezzemoulense</name>
    <name type="common">Halorubrum chaoviator</name>
    <dbReference type="NCBI Taxonomy" id="337243"/>
    <lineage>
        <taxon>Archaea</taxon>
        <taxon>Methanobacteriati</taxon>
        <taxon>Methanobacteriota</taxon>
        <taxon>Stenosarchaea group</taxon>
        <taxon>Halobacteria</taxon>
        <taxon>Halobacteriales</taxon>
        <taxon>Haloferacaceae</taxon>
        <taxon>Halorubrum</taxon>
    </lineage>
</organism>
<dbReference type="RefSeq" id="WP_089309151.1">
    <property type="nucleotide sequence ID" value="NZ_FZNK01000014.1"/>
</dbReference>
<evidence type="ECO:0000259" key="3">
    <source>
        <dbReference type="Pfam" id="PF13538"/>
    </source>
</evidence>
<dbReference type="Proteomes" id="UP000198297">
    <property type="component" value="Unassembled WGS sequence"/>
</dbReference>
<dbReference type="InterPro" id="IPR027785">
    <property type="entry name" value="UvrD-like_helicase_C"/>
</dbReference>
<dbReference type="GO" id="GO:0000725">
    <property type="term" value="P:recombinational repair"/>
    <property type="evidence" value="ECO:0007669"/>
    <property type="project" value="TreeGrafter"/>
</dbReference>
<evidence type="ECO:0000313" key="5">
    <source>
        <dbReference type="Proteomes" id="UP000198297"/>
    </source>
</evidence>
<proteinExistence type="predicted"/>
<keyword evidence="4" id="KW-0347">Helicase</keyword>
<dbReference type="PANTHER" id="PTHR11070">
    <property type="entry name" value="UVRD / RECB / PCRA DNA HELICASE FAMILY MEMBER"/>
    <property type="match status" value="1"/>
</dbReference>
<dbReference type="Pfam" id="PF08378">
    <property type="entry name" value="NERD"/>
    <property type="match status" value="1"/>
</dbReference>
<dbReference type="SUPFAM" id="SSF52540">
    <property type="entry name" value="P-loop containing nucleoside triphosphate hydrolases"/>
    <property type="match status" value="1"/>
</dbReference>
<feature type="domain" description="UvrD-like helicase C-terminal" evidence="3">
    <location>
        <begin position="606"/>
        <end position="659"/>
    </location>
</feature>
<sequence length="717" mass="80273">MEYKPSSSMTENEPGGAAELEVWDRLKDAFNTDERGVLYHQYPIIDKTGGRFDRMPDFVVFHEDLGLLILECKGYTIDQVDRIEGDTWYLDGVSQSTTTPLEQARQQGFALKKFFMDEPVLVDDQQNVKIPMNPLVVLPNITRSKWETEGFEGPNAPRAIFGDELTPVAFREALEQVRTFDPLSAEEYRAGRAVLSCGQEISPPNTDPPQSPSSRGELHGYVINRLNELDFKQQKIGMRIPEGPQQIRGIAGSGKTVLLAMKAAQMAIENPDWRIVVTFQTKSLYDALERQINRFYHRFSNGQHLSESTANIEIIHGWGGYKTGAGVYKQIAEATPGVTFRTVNDAKQAFSDPDSLQGAVASEILDASNVPDLYDAVLIDEAQDFPAEFFRMCLEALSGEDRLIWAYDEAQSLRSLTAPGPKTIFGVDDEGDPRLDLSGTYSNGVQKTHIMRRSYRSPREVLMTAHVLGMGLLRTEGPVQAVTTQDGWQNLGYEIEGDFRKTGSEAVLRRPAEHSPHPLTERSDTNNLISTERFNSRTREIGWVTERVAEDVHAEGLPPSEVMIVPLGANYESLGDRIQQTLQENDVGSNCVWNGDDKKFTREGEVTISNIHRAKGNEAVSVYIVGVDTAADKHRYGTTVQRRNETFVAISRSRGWCTITGSEQNREASILDELERVIDSVSKDNPEISFKVPDVRTLENELETETEEYITTSLTDF</sequence>
<dbReference type="InterPro" id="IPR011528">
    <property type="entry name" value="NERD"/>
</dbReference>
<keyword evidence="4" id="KW-0547">Nucleotide-binding</keyword>
<feature type="region of interest" description="Disordered" evidence="1">
    <location>
        <begin position="509"/>
        <end position="528"/>
    </location>
</feature>
<name>A0A238YKM6_HALEZ</name>
<dbReference type="InterPro" id="IPR000212">
    <property type="entry name" value="DNA_helicase_UvrD/REP"/>
</dbReference>
<dbReference type="Gene3D" id="3.40.50.300">
    <property type="entry name" value="P-loop containing nucleotide triphosphate hydrolases"/>
    <property type="match status" value="2"/>
</dbReference>
<evidence type="ECO:0000313" key="4">
    <source>
        <dbReference type="EMBL" id="SNR71600.1"/>
    </source>
</evidence>
<feature type="region of interest" description="Disordered" evidence="1">
    <location>
        <begin position="198"/>
        <end position="217"/>
    </location>
</feature>
<dbReference type="GO" id="GO:0005524">
    <property type="term" value="F:ATP binding"/>
    <property type="evidence" value="ECO:0007669"/>
    <property type="project" value="InterPro"/>
</dbReference>
<keyword evidence="4" id="KW-0378">Hydrolase</keyword>
<dbReference type="PANTHER" id="PTHR11070:SF2">
    <property type="entry name" value="ATP-DEPENDENT DNA HELICASE SRS2"/>
    <property type="match status" value="1"/>
</dbReference>
<reference evidence="4 5" key="1">
    <citation type="submission" date="2017-06" db="EMBL/GenBank/DDBJ databases">
        <authorList>
            <person name="Kim H.J."/>
            <person name="Triplett B.A."/>
        </authorList>
    </citation>
    <scope>NUCLEOTIDE SEQUENCE [LARGE SCALE GENOMIC DNA]</scope>
    <source>
        <strain evidence="4 5">DSM 19316</strain>
    </source>
</reference>
<dbReference type="EMBL" id="FZNK01000014">
    <property type="protein sequence ID" value="SNR71600.1"/>
    <property type="molecule type" value="Genomic_DNA"/>
</dbReference>
<dbReference type="Pfam" id="PF13538">
    <property type="entry name" value="UvrD_C_2"/>
    <property type="match status" value="1"/>
</dbReference>
<dbReference type="AlphaFoldDB" id="A0A238YKM6"/>
<evidence type="ECO:0000256" key="1">
    <source>
        <dbReference type="SAM" id="MobiDB-lite"/>
    </source>
</evidence>
<protein>
    <submittedName>
        <fullName evidence="4">Superfamily I DNA and RNA helicases</fullName>
    </submittedName>
</protein>